<dbReference type="Gene3D" id="1.10.260.40">
    <property type="entry name" value="lambda repressor-like DNA-binding domains"/>
    <property type="match status" value="1"/>
</dbReference>
<dbReference type="PROSITE" id="PS50943">
    <property type="entry name" value="HTH_CROC1"/>
    <property type="match status" value="1"/>
</dbReference>
<dbReference type="SUPFAM" id="SSF88946">
    <property type="entry name" value="Sigma2 domain of RNA polymerase sigma factors"/>
    <property type="match status" value="1"/>
</dbReference>
<keyword evidence="3" id="KW-0731">Sigma factor</keyword>
<dbReference type="InterPro" id="IPR013324">
    <property type="entry name" value="RNA_pol_sigma_r3/r4-like"/>
</dbReference>
<dbReference type="Gene3D" id="1.10.1740.10">
    <property type="match status" value="1"/>
</dbReference>
<accession>A0ABT5IB15</accession>
<evidence type="ECO:0000313" key="7">
    <source>
        <dbReference type="Proteomes" id="UP001216595"/>
    </source>
</evidence>
<name>A0ABT5IB15_9CAUL</name>
<dbReference type="SUPFAM" id="SSF88659">
    <property type="entry name" value="Sigma3 and sigma4 domains of RNA polymerase sigma factors"/>
    <property type="match status" value="1"/>
</dbReference>
<dbReference type="Pfam" id="PF04542">
    <property type="entry name" value="Sigma70_r2"/>
    <property type="match status" value="1"/>
</dbReference>
<dbReference type="InterPro" id="IPR001387">
    <property type="entry name" value="Cro/C1-type_HTH"/>
</dbReference>
<evidence type="ECO:0000256" key="2">
    <source>
        <dbReference type="ARBA" id="ARBA00023015"/>
    </source>
</evidence>
<evidence type="ECO:0000313" key="6">
    <source>
        <dbReference type="EMBL" id="MDC7693378.1"/>
    </source>
</evidence>
<dbReference type="InterPro" id="IPR039425">
    <property type="entry name" value="RNA_pol_sigma-70-like"/>
</dbReference>
<dbReference type="CDD" id="cd00093">
    <property type="entry name" value="HTH_XRE"/>
    <property type="match status" value="1"/>
</dbReference>
<dbReference type="InterPro" id="IPR013325">
    <property type="entry name" value="RNA_pol_sigma_r2"/>
</dbReference>
<dbReference type="InterPro" id="IPR014284">
    <property type="entry name" value="RNA_pol_sigma-70_dom"/>
</dbReference>
<dbReference type="InterPro" id="IPR013249">
    <property type="entry name" value="RNA_pol_sigma70_r4_t2"/>
</dbReference>
<dbReference type="Pfam" id="PF13560">
    <property type="entry name" value="HTH_31"/>
    <property type="match status" value="1"/>
</dbReference>
<dbReference type="Proteomes" id="UP001216595">
    <property type="component" value="Unassembled WGS sequence"/>
</dbReference>
<dbReference type="InterPro" id="IPR010982">
    <property type="entry name" value="Lambda_DNA-bd_dom_sf"/>
</dbReference>
<proteinExistence type="inferred from homology"/>
<comment type="caution">
    <text evidence="6">The sequence shown here is derived from an EMBL/GenBank/DDBJ whole genome shotgun (WGS) entry which is preliminary data.</text>
</comment>
<dbReference type="InterPro" id="IPR007627">
    <property type="entry name" value="RNA_pol_sigma70_r2"/>
</dbReference>
<evidence type="ECO:0000259" key="5">
    <source>
        <dbReference type="PROSITE" id="PS50943"/>
    </source>
</evidence>
<keyword evidence="2" id="KW-0805">Transcription regulation</keyword>
<comment type="similarity">
    <text evidence="1">Belongs to the sigma-70 factor family. ECF subfamily.</text>
</comment>
<dbReference type="RefSeq" id="WP_272740146.1">
    <property type="nucleotide sequence ID" value="NZ_JAQQKW010000002.1"/>
</dbReference>
<gene>
    <name evidence="6" type="ORF">PQU94_03665</name>
</gene>
<dbReference type="EMBL" id="JAQQKW010000002">
    <property type="protein sequence ID" value="MDC7693378.1"/>
    <property type="molecule type" value="Genomic_DNA"/>
</dbReference>
<dbReference type="Gene3D" id="1.10.10.10">
    <property type="entry name" value="Winged helix-like DNA-binding domain superfamily/Winged helix DNA-binding domain"/>
    <property type="match status" value="1"/>
</dbReference>
<dbReference type="PANTHER" id="PTHR43133">
    <property type="entry name" value="RNA POLYMERASE ECF-TYPE SIGMA FACTO"/>
    <property type="match status" value="1"/>
</dbReference>
<dbReference type="SUPFAM" id="SSF47413">
    <property type="entry name" value="lambda repressor-like DNA-binding domains"/>
    <property type="match status" value="1"/>
</dbReference>
<evidence type="ECO:0000256" key="3">
    <source>
        <dbReference type="ARBA" id="ARBA00023082"/>
    </source>
</evidence>
<dbReference type="PANTHER" id="PTHR43133:SF63">
    <property type="entry name" value="RNA POLYMERASE SIGMA FACTOR FECI-RELATED"/>
    <property type="match status" value="1"/>
</dbReference>
<feature type="domain" description="HTH cro/C1-type" evidence="5">
    <location>
        <begin position="16"/>
        <end position="70"/>
    </location>
</feature>
<keyword evidence="7" id="KW-1185">Reference proteome</keyword>
<protein>
    <submittedName>
        <fullName evidence="6">Sigma-70 family RNA polymerase sigma factor</fullName>
    </submittedName>
</protein>
<sequence length="291" mass="32470">MTPHNRASDVHIGARLRARRLELGMSIEHLAGAFGISALEWQEIETGERRVSHARLSVAAEVLKVAERYFYQGLNRESPVQVSSSSSSLSSSSCWVRDVDRWFADFVVVHERSYLRVARRMMGDVEAARDLLHDAYANVLDGEGWRSIENPRAYVMRTIFNLGVQRIRRARVVAFQALPDFETLEFSSSEPDGFQAVAMREQLKVGLAALNGLPDMTRRVLMMRRLQGLSVKEIARLLGMTVKGVDYHIARGAYQFAKAVEVAGLEGLGPLARGGVVGTPRALRRSSRDSD</sequence>
<organism evidence="6 7">
    <name type="scientific">Asticcacaulis currens</name>
    <dbReference type="NCBI Taxonomy" id="2984210"/>
    <lineage>
        <taxon>Bacteria</taxon>
        <taxon>Pseudomonadati</taxon>
        <taxon>Pseudomonadota</taxon>
        <taxon>Alphaproteobacteria</taxon>
        <taxon>Caulobacterales</taxon>
        <taxon>Caulobacteraceae</taxon>
        <taxon>Asticcacaulis</taxon>
    </lineage>
</organism>
<dbReference type="SMART" id="SM00530">
    <property type="entry name" value="HTH_XRE"/>
    <property type="match status" value="1"/>
</dbReference>
<reference evidence="6 7" key="1">
    <citation type="submission" date="2023-01" db="EMBL/GenBank/DDBJ databases">
        <title>Novel species of the genus Asticcacaulis isolated from rivers.</title>
        <authorList>
            <person name="Lu H."/>
        </authorList>
    </citation>
    <scope>NUCLEOTIDE SEQUENCE [LARGE SCALE GENOMIC DNA]</scope>
    <source>
        <strain evidence="6 7">DXS10W</strain>
    </source>
</reference>
<dbReference type="Pfam" id="PF08281">
    <property type="entry name" value="Sigma70_r4_2"/>
    <property type="match status" value="1"/>
</dbReference>
<dbReference type="NCBIfam" id="TIGR02937">
    <property type="entry name" value="sigma70-ECF"/>
    <property type="match status" value="1"/>
</dbReference>
<keyword evidence="4" id="KW-0804">Transcription</keyword>
<evidence type="ECO:0000256" key="1">
    <source>
        <dbReference type="ARBA" id="ARBA00010641"/>
    </source>
</evidence>
<dbReference type="InterPro" id="IPR036388">
    <property type="entry name" value="WH-like_DNA-bd_sf"/>
</dbReference>
<evidence type="ECO:0000256" key="4">
    <source>
        <dbReference type="ARBA" id="ARBA00023163"/>
    </source>
</evidence>